<dbReference type="EMBL" id="RJSE01000007">
    <property type="protein sequence ID" value="RNL62943.1"/>
    <property type="molecule type" value="Genomic_DNA"/>
</dbReference>
<evidence type="ECO:0000313" key="2">
    <source>
        <dbReference type="EMBL" id="RNL62943.1"/>
    </source>
</evidence>
<proteinExistence type="predicted"/>
<dbReference type="AlphaFoldDB" id="A0A3N0CJ24"/>
<reference evidence="2 3" key="1">
    <citation type="submission" date="2018-11" db="EMBL/GenBank/DDBJ databases">
        <authorList>
            <person name="Li F."/>
        </authorList>
    </citation>
    <scope>NUCLEOTIDE SEQUENCE [LARGE SCALE GENOMIC DNA]</scope>
    <source>
        <strain evidence="2 3">Gsoil 097</strain>
    </source>
</reference>
<dbReference type="SUPFAM" id="SSF52540">
    <property type="entry name" value="P-loop containing nucleoside triphosphate hydrolases"/>
    <property type="match status" value="1"/>
</dbReference>
<dbReference type="OrthoDB" id="7351510at2"/>
<protein>
    <recommendedName>
        <fullName evidence="1">NadR/Ttd14 AAA domain-containing protein</fullName>
    </recommendedName>
</protein>
<gene>
    <name evidence="2" type="ORF">EFK50_14560</name>
</gene>
<name>A0A3N0CJ24_9ACTN</name>
<evidence type="ECO:0000259" key="1">
    <source>
        <dbReference type="Pfam" id="PF13521"/>
    </source>
</evidence>
<comment type="caution">
    <text evidence="2">The sequence shown here is derived from an EMBL/GenBank/DDBJ whole genome shotgun (WGS) entry which is preliminary data.</text>
</comment>
<feature type="domain" description="NadR/Ttd14 AAA" evidence="1">
    <location>
        <begin position="3"/>
        <end position="168"/>
    </location>
</feature>
<dbReference type="InterPro" id="IPR027417">
    <property type="entry name" value="P-loop_NTPase"/>
</dbReference>
<organism evidence="2 3">
    <name type="scientific">Nocardioides marmoriginsengisoli</name>
    <dbReference type="NCBI Taxonomy" id="661483"/>
    <lineage>
        <taxon>Bacteria</taxon>
        <taxon>Bacillati</taxon>
        <taxon>Actinomycetota</taxon>
        <taxon>Actinomycetes</taxon>
        <taxon>Propionibacteriales</taxon>
        <taxon>Nocardioidaceae</taxon>
        <taxon>Nocardioides</taxon>
    </lineage>
</organism>
<dbReference type="InterPro" id="IPR038727">
    <property type="entry name" value="NadR/Ttd14_AAA_dom"/>
</dbReference>
<dbReference type="Proteomes" id="UP000267128">
    <property type="component" value="Unassembled WGS sequence"/>
</dbReference>
<dbReference type="Pfam" id="PF13521">
    <property type="entry name" value="AAA_28"/>
    <property type="match status" value="1"/>
</dbReference>
<dbReference type="Gene3D" id="3.40.50.300">
    <property type="entry name" value="P-loop containing nucleotide triphosphate hydrolases"/>
    <property type="match status" value="1"/>
</dbReference>
<accession>A0A3N0CJ24</accession>
<keyword evidence="3" id="KW-1185">Reference proteome</keyword>
<evidence type="ECO:0000313" key="3">
    <source>
        <dbReference type="Proteomes" id="UP000267128"/>
    </source>
</evidence>
<sequence>MIIVVSGTHASGKSSLIDAFASAHPDVEVLPDPIEVLGEYRTDAGAGVFYQQLEVAAARLTGNLVGPVIVERGPWDFLAYLEALDQLGRPVPSSDHLRRGAELCAEAAQHLDLLVLLRLDSGSPITVPEDEDPELREAMDQILVEIVDDADLTGGAEVVELSGDLEVRVAALEQQVSRGSTA</sequence>
<dbReference type="RefSeq" id="WP_123228235.1">
    <property type="nucleotide sequence ID" value="NZ_RJSE01000007.1"/>
</dbReference>